<proteinExistence type="predicted"/>
<gene>
    <name evidence="1" type="ORF">NDU88_003001</name>
</gene>
<dbReference type="Proteomes" id="UP001066276">
    <property type="component" value="Chromosome 8"/>
</dbReference>
<dbReference type="AlphaFoldDB" id="A0AAV7NPQ8"/>
<accession>A0AAV7NPQ8</accession>
<sequence>MLRCRTSQDPRVIVCPDGSLSLEQQRQEREDARMLVESDLCGVLACWVTTRRKGPSLIVGRYQRMK</sequence>
<name>A0AAV7NPQ8_PLEWA</name>
<evidence type="ECO:0000313" key="2">
    <source>
        <dbReference type="Proteomes" id="UP001066276"/>
    </source>
</evidence>
<keyword evidence="2" id="KW-1185">Reference proteome</keyword>
<protein>
    <submittedName>
        <fullName evidence="1">Uncharacterized protein</fullName>
    </submittedName>
</protein>
<dbReference type="EMBL" id="JANPWB010000012">
    <property type="protein sequence ID" value="KAJ1114770.1"/>
    <property type="molecule type" value="Genomic_DNA"/>
</dbReference>
<evidence type="ECO:0000313" key="1">
    <source>
        <dbReference type="EMBL" id="KAJ1114770.1"/>
    </source>
</evidence>
<reference evidence="1" key="1">
    <citation type="journal article" date="2022" name="bioRxiv">
        <title>Sequencing and chromosome-scale assembly of the giantPleurodeles waltlgenome.</title>
        <authorList>
            <person name="Brown T."/>
            <person name="Elewa A."/>
            <person name="Iarovenko S."/>
            <person name="Subramanian E."/>
            <person name="Araus A.J."/>
            <person name="Petzold A."/>
            <person name="Susuki M."/>
            <person name="Suzuki K.-i.T."/>
            <person name="Hayashi T."/>
            <person name="Toyoda A."/>
            <person name="Oliveira C."/>
            <person name="Osipova E."/>
            <person name="Leigh N.D."/>
            <person name="Simon A."/>
            <person name="Yun M.H."/>
        </authorList>
    </citation>
    <scope>NUCLEOTIDE SEQUENCE</scope>
    <source>
        <strain evidence="1">20211129_DDA</strain>
        <tissue evidence="1">Liver</tissue>
    </source>
</reference>
<organism evidence="1 2">
    <name type="scientific">Pleurodeles waltl</name>
    <name type="common">Iberian ribbed newt</name>
    <dbReference type="NCBI Taxonomy" id="8319"/>
    <lineage>
        <taxon>Eukaryota</taxon>
        <taxon>Metazoa</taxon>
        <taxon>Chordata</taxon>
        <taxon>Craniata</taxon>
        <taxon>Vertebrata</taxon>
        <taxon>Euteleostomi</taxon>
        <taxon>Amphibia</taxon>
        <taxon>Batrachia</taxon>
        <taxon>Caudata</taxon>
        <taxon>Salamandroidea</taxon>
        <taxon>Salamandridae</taxon>
        <taxon>Pleurodelinae</taxon>
        <taxon>Pleurodeles</taxon>
    </lineage>
</organism>
<comment type="caution">
    <text evidence="1">The sequence shown here is derived from an EMBL/GenBank/DDBJ whole genome shotgun (WGS) entry which is preliminary data.</text>
</comment>